<dbReference type="EMBL" id="CP038436">
    <property type="protein sequence ID" value="QBX55859.1"/>
    <property type="molecule type" value="Genomic_DNA"/>
</dbReference>
<evidence type="ECO:0000313" key="2">
    <source>
        <dbReference type="Proteomes" id="UP000294853"/>
    </source>
</evidence>
<organism evidence="1 2">
    <name type="scientific">Nocardioides seonyuensis</name>
    <dbReference type="NCBI Taxonomy" id="2518371"/>
    <lineage>
        <taxon>Bacteria</taxon>
        <taxon>Bacillati</taxon>
        <taxon>Actinomycetota</taxon>
        <taxon>Actinomycetes</taxon>
        <taxon>Propionibacteriales</taxon>
        <taxon>Nocardioidaceae</taxon>
        <taxon>Nocardioides</taxon>
    </lineage>
</organism>
<name>A0A4P7IF11_9ACTN</name>
<dbReference type="AlphaFoldDB" id="A0A4P7IF11"/>
<protein>
    <submittedName>
        <fullName evidence="1">DUF4012 domain-containing protein</fullName>
    </submittedName>
</protein>
<dbReference type="KEGG" id="nsn:EXE58_10575"/>
<evidence type="ECO:0000313" key="1">
    <source>
        <dbReference type="EMBL" id="QBX55859.1"/>
    </source>
</evidence>
<reference evidence="1 2" key="1">
    <citation type="submission" date="2019-03" db="EMBL/GenBank/DDBJ databases">
        <title>Three New Species of Nocardioides, Nocardioides euryhalodurans sp. nov., Nocardioides seonyuensis sp. nov. and Nocardioides eburneoflavus sp. nov. Iolated from Soil.</title>
        <authorList>
            <person name="Roh S.G."/>
            <person name="Lee C."/>
            <person name="Kim M.-K."/>
            <person name="Kim S.B."/>
        </authorList>
    </citation>
    <scope>NUCLEOTIDE SEQUENCE [LARGE SCALE GENOMIC DNA]</scope>
    <source>
        <strain evidence="1 2">MMS17-SY207-3</strain>
    </source>
</reference>
<proteinExistence type="predicted"/>
<gene>
    <name evidence="1" type="ORF">EXE58_10575</name>
</gene>
<dbReference type="OrthoDB" id="3203519at2"/>
<sequence>MPSSHRVRRTRRRLWPALLLLAGVAVVVALGVLALPFRHAPAHAEAAKADLQVAKEALTSGKDKKAEEAIAAARVDADALQSSVQGFGGDVWSMLPVLGGPVSDVRHLGNALDDLTAAAEAGAQAWPEVAGPKAELMQGGSVDVPTLEKVSEHASEAMDRLASAQAELDLVADDRLVIGDRLGAARDEAREQVTPLAERAERFGPLLDVLPDVVGANGKRTYVLAILNPAELLYSGGTPQTFTQMTYDNGKLQWEDTIGPPTAPWLTKEVEWPATSGNPFHRDPSKAISATTSPDWPVAGEELLSAWKANTGQDIDGVIALDVVAFADLLELTGPVELIHAGQVTSETVVETISGRYDDQLVEIQRHWTNFSLAKNFGIFLLGADSQALGQTLGNSAEGRHFAMYFDDAEEQEAFDALDVTGRLGDPDRDYLGVFSQNTQGTRADYWQRRAVSSDVKLRDDGSARVSLEVEIHNDSPPYLQPGNDPGNGVYTRWNHLNLLTLLPDGARLRGGTIDGSPLQGQEGSYDGRTFHEEPIEFAPQATHTLTLEYDVPAAATRGADGELRYGLSLDPQGMVVPQALSVRLRFPKGYVVTSVPPGWNTAGPSGASYTSAWLQTSESFEVIAR</sequence>
<keyword evidence="2" id="KW-1185">Reference proteome</keyword>
<accession>A0A4P7IF11</accession>
<dbReference type="InterPro" id="IPR025101">
    <property type="entry name" value="DUF4012"/>
</dbReference>
<dbReference type="Proteomes" id="UP000294853">
    <property type="component" value="Chromosome"/>
</dbReference>
<dbReference type="RefSeq" id="WP_135267850.1">
    <property type="nucleotide sequence ID" value="NZ_CP038436.1"/>
</dbReference>
<dbReference type="Pfam" id="PF13196">
    <property type="entry name" value="DUF4012"/>
    <property type="match status" value="1"/>
</dbReference>